<dbReference type="EMBL" id="JAUKUA010000007">
    <property type="protein sequence ID" value="KAK0704690.1"/>
    <property type="molecule type" value="Genomic_DNA"/>
</dbReference>
<protein>
    <submittedName>
        <fullName evidence="1">Uncharacterized protein</fullName>
    </submittedName>
</protein>
<proteinExistence type="predicted"/>
<organism evidence="1 2">
    <name type="scientific">Lasiosphaeris hirsuta</name>
    <dbReference type="NCBI Taxonomy" id="260670"/>
    <lineage>
        <taxon>Eukaryota</taxon>
        <taxon>Fungi</taxon>
        <taxon>Dikarya</taxon>
        <taxon>Ascomycota</taxon>
        <taxon>Pezizomycotina</taxon>
        <taxon>Sordariomycetes</taxon>
        <taxon>Sordariomycetidae</taxon>
        <taxon>Sordariales</taxon>
        <taxon>Lasiosphaeriaceae</taxon>
        <taxon>Lasiosphaeris</taxon>
    </lineage>
</organism>
<name>A0AA40DIS1_9PEZI</name>
<dbReference type="Proteomes" id="UP001172102">
    <property type="component" value="Unassembled WGS sequence"/>
</dbReference>
<keyword evidence="2" id="KW-1185">Reference proteome</keyword>
<dbReference type="AlphaFoldDB" id="A0AA40DIS1"/>
<reference evidence="1" key="1">
    <citation type="submission" date="2023-06" db="EMBL/GenBank/DDBJ databases">
        <title>Genome-scale phylogeny and comparative genomics of the fungal order Sordariales.</title>
        <authorList>
            <consortium name="Lawrence Berkeley National Laboratory"/>
            <person name="Hensen N."/>
            <person name="Bonometti L."/>
            <person name="Westerberg I."/>
            <person name="Brannstrom I.O."/>
            <person name="Guillou S."/>
            <person name="Cros-Aarteil S."/>
            <person name="Calhoun S."/>
            <person name="Haridas S."/>
            <person name="Kuo A."/>
            <person name="Mondo S."/>
            <person name="Pangilinan J."/>
            <person name="Riley R."/>
            <person name="Labutti K."/>
            <person name="Andreopoulos B."/>
            <person name="Lipzen A."/>
            <person name="Chen C."/>
            <person name="Yanf M."/>
            <person name="Daum C."/>
            <person name="Ng V."/>
            <person name="Clum A."/>
            <person name="Steindorff A."/>
            <person name="Ohm R."/>
            <person name="Martin F."/>
            <person name="Silar P."/>
            <person name="Natvig D."/>
            <person name="Lalanne C."/>
            <person name="Gautier V."/>
            <person name="Ament-Velasquez S.L."/>
            <person name="Kruys A."/>
            <person name="Hutchinson M.I."/>
            <person name="Powell A.J."/>
            <person name="Barry K."/>
            <person name="Miller A.N."/>
            <person name="Grigoriev I.V."/>
            <person name="Debuchy R."/>
            <person name="Gladieux P."/>
            <person name="Thoren M.H."/>
            <person name="Johannesson H."/>
        </authorList>
    </citation>
    <scope>NUCLEOTIDE SEQUENCE</scope>
    <source>
        <strain evidence="1">SMH4607-1</strain>
    </source>
</reference>
<evidence type="ECO:0000313" key="1">
    <source>
        <dbReference type="EMBL" id="KAK0704690.1"/>
    </source>
</evidence>
<evidence type="ECO:0000313" key="2">
    <source>
        <dbReference type="Proteomes" id="UP001172102"/>
    </source>
</evidence>
<gene>
    <name evidence="1" type="ORF">B0H67DRAFT_356465</name>
</gene>
<sequence length="240" mass="26589">MGENTLSRVVSWVRGRGDETHSSRGSIQVKISGDGEEAIDDRTVFRMESSSRSIHAYRQLLPRFRHPEAVPLPLPSWLAGWLAGWSMKTLVTQSKKSRCYRSTFHAVISRLSRGGGGQVGPTSPLLSPQVVPGCLALLRALGLSAKPLKSYVPCTVRIWQVGTAQGTEHTEHLVRWSLSEQLSPAVEGVRIAVSLMRRTWMGLLTMICVFGRLSMPFGGKRNNALIVFEPDQRRCWRGPG</sequence>
<comment type="caution">
    <text evidence="1">The sequence shown here is derived from an EMBL/GenBank/DDBJ whole genome shotgun (WGS) entry which is preliminary data.</text>
</comment>
<accession>A0AA40DIS1</accession>